<comment type="caution">
    <text evidence="2">The sequence shown here is derived from an EMBL/GenBank/DDBJ whole genome shotgun (WGS) entry which is preliminary data.</text>
</comment>
<name>A0ABM9IRQ9_RALPI</name>
<evidence type="ECO:0000256" key="1">
    <source>
        <dbReference type="SAM" id="MobiDB-lite"/>
    </source>
</evidence>
<evidence type="ECO:0000313" key="3">
    <source>
        <dbReference type="Proteomes" id="UP001189303"/>
    </source>
</evidence>
<evidence type="ECO:0000313" key="2">
    <source>
        <dbReference type="EMBL" id="CAJ0728552.1"/>
    </source>
</evidence>
<keyword evidence="3" id="KW-1185">Reference proteome</keyword>
<dbReference type="Proteomes" id="UP001189303">
    <property type="component" value="Unassembled WGS sequence"/>
</dbReference>
<accession>A0ABM9IRQ9</accession>
<feature type="region of interest" description="Disordered" evidence="1">
    <location>
        <begin position="59"/>
        <end position="80"/>
    </location>
</feature>
<sequence>MLACPAISAPERPERSRLPRASVPGHPASASALQGALECLAARCPQGLNVDRMALQKRAHRWHRSPESDRRSQVSPNLAGTDPTALLQTSSFANPFGIATVCRASIARQIRREPLLHFTMTSSLLIFLIFEHKNLPLATARSYSISIEKKCNLLIPLFSRINHGRHASPLGNHFIFASHFSIIYFGPRIRSLIRHILVKSFTYRPIKNDGDCFL</sequence>
<organism evidence="2 3">
    <name type="scientific">Ralstonia pickettii</name>
    <name type="common">Burkholderia pickettii</name>
    <dbReference type="NCBI Taxonomy" id="329"/>
    <lineage>
        <taxon>Bacteria</taxon>
        <taxon>Pseudomonadati</taxon>
        <taxon>Pseudomonadota</taxon>
        <taxon>Betaproteobacteria</taxon>
        <taxon>Burkholderiales</taxon>
        <taxon>Burkholderiaceae</taxon>
        <taxon>Ralstonia</taxon>
    </lineage>
</organism>
<proteinExistence type="predicted"/>
<dbReference type="EMBL" id="CATWFT010000013">
    <property type="protein sequence ID" value="CAJ0728552.1"/>
    <property type="molecule type" value="Genomic_DNA"/>
</dbReference>
<protein>
    <submittedName>
        <fullName evidence="2">Uncharacterized protein</fullName>
    </submittedName>
</protein>
<gene>
    <name evidence="2" type="ORF">R38712_03744</name>
</gene>
<reference evidence="2 3" key="1">
    <citation type="submission" date="2023-07" db="EMBL/GenBank/DDBJ databases">
        <authorList>
            <person name="Peeters C."/>
        </authorList>
    </citation>
    <scope>NUCLEOTIDE SEQUENCE [LARGE SCALE GENOMIC DNA]</scope>
    <source>
        <strain evidence="2 3">R-38712</strain>
    </source>
</reference>
<feature type="region of interest" description="Disordered" evidence="1">
    <location>
        <begin position="1"/>
        <end position="27"/>
    </location>
</feature>